<keyword evidence="10" id="KW-1185">Reference proteome</keyword>
<dbReference type="EMBL" id="ABCS01000107">
    <property type="protein sequence ID" value="EDM75006.1"/>
    <property type="molecule type" value="Genomic_DNA"/>
</dbReference>
<keyword evidence="2" id="KW-0479">Metal-binding</keyword>
<dbReference type="AlphaFoldDB" id="A6GGI0"/>
<dbReference type="STRING" id="391625.PPSIR1_16935"/>
<evidence type="ECO:0000256" key="8">
    <source>
        <dbReference type="SAM" id="MobiDB-lite"/>
    </source>
</evidence>
<evidence type="ECO:0000256" key="1">
    <source>
        <dbReference type="ARBA" id="ARBA00022670"/>
    </source>
</evidence>
<dbReference type="Gene3D" id="3.30.1380.10">
    <property type="match status" value="1"/>
</dbReference>
<protein>
    <recommendedName>
        <fullName evidence="11">Penicillin-insensitive murein endopeptidase</fullName>
    </recommendedName>
</protein>
<dbReference type="Pfam" id="PF03411">
    <property type="entry name" value="Peptidase_M74"/>
    <property type="match status" value="1"/>
</dbReference>
<keyword evidence="1" id="KW-0645">Protease</keyword>
<organism evidence="9 10">
    <name type="scientific">Plesiocystis pacifica SIR-1</name>
    <dbReference type="NCBI Taxonomy" id="391625"/>
    <lineage>
        <taxon>Bacteria</taxon>
        <taxon>Pseudomonadati</taxon>
        <taxon>Myxococcota</taxon>
        <taxon>Polyangia</taxon>
        <taxon>Nannocystales</taxon>
        <taxon>Nannocystaceae</taxon>
        <taxon>Plesiocystis</taxon>
    </lineage>
</organism>
<dbReference type="RefSeq" id="WP_006975820.1">
    <property type="nucleotide sequence ID" value="NZ_ABCS01000107.1"/>
</dbReference>
<evidence type="ECO:0000313" key="9">
    <source>
        <dbReference type="EMBL" id="EDM75006.1"/>
    </source>
</evidence>
<dbReference type="InterPro" id="IPR009045">
    <property type="entry name" value="Zn_M74/Hedgehog-like"/>
</dbReference>
<evidence type="ECO:0000256" key="3">
    <source>
        <dbReference type="ARBA" id="ARBA00022729"/>
    </source>
</evidence>
<name>A6GGI0_9BACT</name>
<keyword evidence="5" id="KW-0378">Hydrolase</keyword>
<feature type="region of interest" description="Disordered" evidence="8">
    <location>
        <begin position="286"/>
        <end position="305"/>
    </location>
</feature>
<comment type="caution">
    <text evidence="9">The sequence shown here is derived from an EMBL/GenBank/DDBJ whole genome shotgun (WGS) entry which is preliminary data.</text>
</comment>
<dbReference type="PROSITE" id="PS51257">
    <property type="entry name" value="PROKAR_LIPOPROTEIN"/>
    <property type="match status" value="1"/>
</dbReference>
<evidence type="ECO:0000256" key="4">
    <source>
        <dbReference type="ARBA" id="ARBA00022764"/>
    </source>
</evidence>
<keyword evidence="6" id="KW-0862">Zinc</keyword>
<keyword evidence="3" id="KW-0732">Signal</keyword>
<dbReference type="PANTHER" id="PTHR48148:SF3">
    <property type="entry name" value="KERATINOCYTE PROLINE-RICH PROTEIN"/>
    <property type="match status" value="1"/>
</dbReference>
<proteinExistence type="predicted"/>
<keyword evidence="7" id="KW-0482">Metalloprotease</keyword>
<feature type="region of interest" description="Disordered" evidence="8">
    <location>
        <begin position="322"/>
        <end position="346"/>
    </location>
</feature>
<keyword evidence="4" id="KW-0574">Periplasm</keyword>
<dbReference type="InterPro" id="IPR005073">
    <property type="entry name" value="Peptidase_M74"/>
</dbReference>
<dbReference type="PANTHER" id="PTHR48148">
    <property type="entry name" value="KERATINOCYTE PROLINE-RICH PROTEIN"/>
    <property type="match status" value="1"/>
</dbReference>
<dbReference type="GO" id="GO:0004252">
    <property type="term" value="F:serine-type endopeptidase activity"/>
    <property type="evidence" value="ECO:0007669"/>
    <property type="project" value="InterPro"/>
</dbReference>
<dbReference type="OrthoDB" id="9825170at2"/>
<dbReference type="GO" id="GO:0008237">
    <property type="term" value="F:metallopeptidase activity"/>
    <property type="evidence" value="ECO:0007669"/>
    <property type="project" value="UniProtKB-KW"/>
</dbReference>
<sequence length="423" mass="46429">MRRDGHSTVSTGLFACVLACSSCGADASAGAVESRGQVQTLASAPATTPTPTPEVEPEPAPEPAPTPQPKPEPQPLDEAGLGALIEDARASLRALDIKLTPRDTPRGPLPADSGLRQAYREHRAINLAGRSEQVRRWMALAKFAAIEPGPAPEPGPLVRYDLVVTRDGSQSYFHVVVDPFGLAAQGERGKHEAWIDKQRWVNLGDAIEPGRAYLPFKTNGNESLHKQWGKEAVIRDLVGVAHEYSARTGGLLGIGDISHVDGGKIEDHWTHQKGVDADLYLLDWETPSTEPEPEPASEAQPAPDPRPIIWWHHYKRGVSTWARKPKGKGDHEPAFDPEDPLSETPSSQRLRILAQIIFLVDAVAYFVHNDPTVLTPFDAEVGERRPGRRFLHAENKGYWPTHADHVHLRWVEGKLPVDVTPRP</sequence>
<accession>A6GGI0</accession>
<evidence type="ECO:0000256" key="5">
    <source>
        <dbReference type="ARBA" id="ARBA00022801"/>
    </source>
</evidence>
<evidence type="ECO:0000313" key="10">
    <source>
        <dbReference type="Proteomes" id="UP000005801"/>
    </source>
</evidence>
<evidence type="ECO:0000256" key="7">
    <source>
        <dbReference type="ARBA" id="ARBA00023049"/>
    </source>
</evidence>
<evidence type="ECO:0008006" key="11">
    <source>
        <dbReference type="Google" id="ProtNLM"/>
    </source>
</evidence>
<dbReference type="SUPFAM" id="SSF55166">
    <property type="entry name" value="Hedgehog/DD-peptidase"/>
    <property type="match status" value="1"/>
</dbReference>
<evidence type="ECO:0000256" key="6">
    <source>
        <dbReference type="ARBA" id="ARBA00022833"/>
    </source>
</evidence>
<reference evidence="9 10" key="1">
    <citation type="submission" date="2007-06" db="EMBL/GenBank/DDBJ databases">
        <authorList>
            <person name="Shimkets L."/>
            <person name="Ferriera S."/>
            <person name="Johnson J."/>
            <person name="Kravitz S."/>
            <person name="Beeson K."/>
            <person name="Sutton G."/>
            <person name="Rogers Y.-H."/>
            <person name="Friedman R."/>
            <person name="Frazier M."/>
            <person name="Venter J.C."/>
        </authorList>
    </citation>
    <scope>NUCLEOTIDE SEQUENCE [LARGE SCALE GENOMIC DNA]</scope>
    <source>
        <strain evidence="9 10">SIR-1</strain>
    </source>
</reference>
<dbReference type="GO" id="GO:0046872">
    <property type="term" value="F:metal ion binding"/>
    <property type="evidence" value="ECO:0007669"/>
    <property type="project" value="UniProtKB-KW"/>
</dbReference>
<dbReference type="GO" id="GO:0006508">
    <property type="term" value="P:proteolysis"/>
    <property type="evidence" value="ECO:0007669"/>
    <property type="project" value="UniProtKB-KW"/>
</dbReference>
<evidence type="ECO:0000256" key="2">
    <source>
        <dbReference type="ARBA" id="ARBA00022723"/>
    </source>
</evidence>
<dbReference type="GO" id="GO:0030288">
    <property type="term" value="C:outer membrane-bounded periplasmic space"/>
    <property type="evidence" value="ECO:0007669"/>
    <property type="project" value="InterPro"/>
</dbReference>
<gene>
    <name evidence="9" type="ORF">PPSIR1_16935</name>
</gene>
<feature type="region of interest" description="Disordered" evidence="8">
    <location>
        <begin position="36"/>
        <end position="78"/>
    </location>
</feature>
<feature type="compositionally biased region" description="Pro residues" evidence="8">
    <location>
        <begin position="48"/>
        <end position="74"/>
    </location>
</feature>
<dbReference type="Proteomes" id="UP000005801">
    <property type="component" value="Unassembled WGS sequence"/>
</dbReference>